<dbReference type="PANTHER" id="PTHR43708">
    <property type="entry name" value="CONSERVED EXPRESSED OXIDOREDUCTASE (EUROFUNG)"/>
    <property type="match status" value="1"/>
</dbReference>
<protein>
    <submittedName>
        <fullName evidence="4">D-galactose 1-dehydrogenase</fullName>
    </submittedName>
</protein>
<sequence length="311" mass="34541">MTTNIALVGIGKIAIDQHIPAIMASPDWELAATVSRNNTVKDVENYTDMDAMLKQRPDIPVVSLSIPPAPRYEYAKSAIAAGRHVMLEKPPGASLSEVQILQDLANDAGISLYATWHSREAADVAAAKQWLSDKKLHDLTITWKEDVRRWHPGQEWIWQPAGMGVFDPGINALSIVTEILPDPIHLRSANLVIPKNKQTPIAADLDFSHPSGATVRAEFDFRQPEEQIWEIKATTDAGVMRLIDGGAKLFVDDERLSIKHTNPLSGEYPRLYQNMFQLIANSASDVDLRPMTLILDAFTLGNREMTDAFIE</sequence>
<comment type="similarity">
    <text evidence="1">Belongs to the Gfo/Idh/MocA family.</text>
</comment>
<dbReference type="Gene3D" id="3.40.50.720">
    <property type="entry name" value="NAD(P)-binding Rossmann-like Domain"/>
    <property type="match status" value="1"/>
</dbReference>
<dbReference type="Proteomes" id="UP000231516">
    <property type="component" value="Unassembled WGS sequence"/>
</dbReference>
<evidence type="ECO:0000259" key="3">
    <source>
        <dbReference type="Pfam" id="PF01408"/>
    </source>
</evidence>
<name>A0A2G5K9B9_9RHOB</name>
<gene>
    <name evidence="4" type="ORF">BFP76_00330</name>
</gene>
<dbReference type="AlphaFoldDB" id="A0A2G5K9B9"/>
<feature type="domain" description="Gfo/Idh/MocA-like oxidoreductase N-terminal" evidence="3">
    <location>
        <begin position="4"/>
        <end position="110"/>
    </location>
</feature>
<keyword evidence="5" id="KW-1185">Reference proteome</keyword>
<accession>A0A2G5K9B9</accession>
<organism evidence="4 5">
    <name type="scientific">Paramylibacter kogurei</name>
    <dbReference type="NCBI Taxonomy" id="1889778"/>
    <lineage>
        <taxon>Bacteria</taxon>
        <taxon>Pseudomonadati</taxon>
        <taxon>Pseudomonadota</taxon>
        <taxon>Alphaproteobacteria</taxon>
        <taxon>Rhodobacterales</taxon>
        <taxon>Paracoccaceae</taxon>
        <taxon>Paramylibacter</taxon>
    </lineage>
</organism>
<reference evidence="4 5" key="1">
    <citation type="submission" date="2016-08" db="EMBL/GenBank/DDBJ databases">
        <title>Draft genome of Amylibacter sp. strain 4G11.</title>
        <authorList>
            <person name="Wong S.-K."/>
            <person name="Hamasaki K."/>
            <person name="Yoshizawa S."/>
        </authorList>
    </citation>
    <scope>NUCLEOTIDE SEQUENCE [LARGE SCALE GENOMIC DNA]</scope>
    <source>
        <strain evidence="4 5">4G11</strain>
    </source>
</reference>
<dbReference type="InterPro" id="IPR051317">
    <property type="entry name" value="Gfo/Idh/MocA_oxidoreduct"/>
</dbReference>
<evidence type="ECO:0000313" key="4">
    <source>
        <dbReference type="EMBL" id="PIB25623.1"/>
    </source>
</evidence>
<keyword evidence="2" id="KW-0560">Oxidoreductase</keyword>
<proteinExistence type="inferred from homology"/>
<dbReference type="OrthoDB" id="9813657at2"/>
<dbReference type="PANTHER" id="PTHR43708:SF5">
    <property type="entry name" value="CONSERVED EXPRESSED OXIDOREDUCTASE (EUROFUNG)-RELATED"/>
    <property type="match status" value="1"/>
</dbReference>
<dbReference type="Gene3D" id="3.30.360.10">
    <property type="entry name" value="Dihydrodipicolinate Reductase, domain 2"/>
    <property type="match status" value="1"/>
</dbReference>
<dbReference type="InterPro" id="IPR000683">
    <property type="entry name" value="Gfo/Idh/MocA-like_OxRdtase_N"/>
</dbReference>
<evidence type="ECO:0000313" key="5">
    <source>
        <dbReference type="Proteomes" id="UP000231516"/>
    </source>
</evidence>
<comment type="caution">
    <text evidence="4">The sequence shown here is derived from an EMBL/GenBank/DDBJ whole genome shotgun (WGS) entry which is preliminary data.</text>
</comment>
<evidence type="ECO:0000256" key="2">
    <source>
        <dbReference type="ARBA" id="ARBA00023002"/>
    </source>
</evidence>
<dbReference type="Pfam" id="PF01408">
    <property type="entry name" value="GFO_IDH_MocA"/>
    <property type="match status" value="1"/>
</dbReference>
<dbReference type="SUPFAM" id="SSF51735">
    <property type="entry name" value="NAD(P)-binding Rossmann-fold domains"/>
    <property type="match status" value="1"/>
</dbReference>
<dbReference type="RefSeq" id="WP_099592005.1">
    <property type="nucleotide sequence ID" value="NZ_MDGM01000009.1"/>
</dbReference>
<evidence type="ECO:0000256" key="1">
    <source>
        <dbReference type="ARBA" id="ARBA00010928"/>
    </source>
</evidence>
<dbReference type="GO" id="GO:0016491">
    <property type="term" value="F:oxidoreductase activity"/>
    <property type="evidence" value="ECO:0007669"/>
    <property type="project" value="UniProtKB-KW"/>
</dbReference>
<dbReference type="EMBL" id="MDGM01000009">
    <property type="protein sequence ID" value="PIB25623.1"/>
    <property type="molecule type" value="Genomic_DNA"/>
</dbReference>
<dbReference type="InterPro" id="IPR036291">
    <property type="entry name" value="NAD(P)-bd_dom_sf"/>
</dbReference>
<dbReference type="GO" id="GO:0000166">
    <property type="term" value="F:nucleotide binding"/>
    <property type="evidence" value="ECO:0007669"/>
    <property type="project" value="InterPro"/>
</dbReference>